<dbReference type="InterPro" id="IPR039437">
    <property type="entry name" value="FrzH/put_lumazine-bd"/>
</dbReference>
<feature type="chain" id="PRO_5041423107" evidence="1">
    <location>
        <begin position="23"/>
        <end position="150"/>
    </location>
</feature>
<dbReference type="Gene3D" id="3.10.450.50">
    <property type="match status" value="1"/>
</dbReference>
<evidence type="ECO:0000313" key="3">
    <source>
        <dbReference type="Proteomes" id="UP001268683"/>
    </source>
</evidence>
<feature type="signal peptide" evidence="1">
    <location>
        <begin position="1"/>
        <end position="22"/>
    </location>
</feature>
<accession>A0AA52EH13</accession>
<dbReference type="KEGG" id="tmk:QGN29_11495"/>
<name>A0AA52EH13_9PROT</name>
<dbReference type="Proteomes" id="UP001268683">
    <property type="component" value="Chromosome"/>
</dbReference>
<dbReference type="RefSeq" id="WP_310798009.1">
    <property type="nucleotide sequence ID" value="NZ_CP123872.1"/>
</dbReference>
<dbReference type="InterPro" id="IPR032710">
    <property type="entry name" value="NTF2-like_dom_sf"/>
</dbReference>
<sequence length="150" mass="16739">MKITPLFLSLGLMSLLGMPLTADDKADVQAAIKGYVHGFYLGDASLLEKHVHTSMRKIGWYRGAGDKAYKGPYSMTQKSAMEFAPGWGSKFDPGKDGHMVITIFEIMDKVASAKVEAHWGVDFFHLAKSEEGQWQIYNIIWQSHSDGKLK</sequence>
<evidence type="ECO:0000256" key="1">
    <source>
        <dbReference type="SAM" id="SignalP"/>
    </source>
</evidence>
<reference evidence="2" key="1">
    <citation type="submission" date="2023-04" db="EMBL/GenBank/DDBJ databases">
        <title>Complete genome sequence of Temperatibacter marinus.</title>
        <authorList>
            <person name="Rong J.-C."/>
            <person name="Yi M.-L."/>
            <person name="Zhao Q."/>
        </authorList>
    </citation>
    <scope>NUCLEOTIDE SEQUENCE</scope>
    <source>
        <strain evidence="2">NBRC 110045</strain>
    </source>
</reference>
<gene>
    <name evidence="2" type="ORF">QGN29_11495</name>
</gene>
<proteinExistence type="predicted"/>
<dbReference type="AlphaFoldDB" id="A0AA52EH13"/>
<dbReference type="Pfam" id="PF12893">
    <property type="entry name" value="Lumazine_bd_2"/>
    <property type="match status" value="1"/>
</dbReference>
<keyword evidence="3" id="KW-1185">Reference proteome</keyword>
<keyword evidence="1" id="KW-0732">Signal</keyword>
<evidence type="ECO:0000313" key="2">
    <source>
        <dbReference type="EMBL" id="WND02174.1"/>
    </source>
</evidence>
<dbReference type="EMBL" id="CP123872">
    <property type="protein sequence ID" value="WND02174.1"/>
    <property type="molecule type" value="Genomic_DNA"/>
</dbReference>
<organism evidence="2 3">
    <name type="scientific">Temperatibacter marinus</name>
    <dbReference type="NCBI Taxonomy" id="1456591"/>
    <lineage>
        <taxon>Bacteria</taxon>
        <taxon>Pseudomonadati</taxon>
        <taxon>Pseudomonadota</taxon>
        <taxon>Alphaproteobacteria</taxon>
        <taxon>Kordiimonadales</taxon>
        <taxon>Temperatibacteraceae</taxon>
        <taxon>Temperatibacter</taxon>
    </lineage>
</organism>
<protein>
    <submittedName>
        <fullName evidence="2">Nuclear transport factor 2 family protein</fullName>
    </submittedName>
</protein>
<dbReference type="SUPFAM" id="SSF54427">
    <property type="entry name" value="NTF2-like"/>
    <property type="match status" value="1"/>
</dbReference>